<keyword evidence="2" id="KW-1185">Reference proteome</keyword>
<reference evidence="1 2" key="1">
    <citation type="submission" date="2018-01" db="EMBL/GenBank/DDBJ databases">
        <title>G. obscuriglobus.</title>
        <authorList>
            <person name="Franke J."/>
            <person name="Blomberg W."/>
            <person name="Selmecki A."/>
        </authorList>
    </citation>
    <scope>NUCLEOTIDE SEQUENCE [LARGE SCALE GENOMIC DNA]</scope>
    <source>
        <strain evidence="1 2">DSM 5831</strain>
    </source>
</reference>
<proteinExistence type="predicted"/>
<dbReference type="KEGG" id="gog:C1280_15915"/>
<dbReference type="InterPro" id="IPR011006">
    <property type="entry name" value="CheY-like_superfamily"/>
</dbReference>
<organism evidence="1 2">
    <name type="scientific">Gemmata obscuriglobus</name>
    <dbReference type="NCBI Taxonomy" id="114"/>
    <lineage>
        <taxon>Bacteria</taxon>
        <taxon>Pseudomonadati</taxon>
        <taxon>Planctomycetota</taxon>
        <taxon>Planctomycetia</taxon>
        <taxon>Gemmatales</taxon>
        <taxon>Gemmataceae</taxon>
        <taxon>Gemmata</taxon>
    </lineage>
</organism>
<protein>
    <recommendedName>
        <fullName evidence="3">DNA-binding response regulator</fullName>
    </recommendedName>
</protein>
<evidence type="ECO:0008006" key="3">
    <source>
        <dbReference type="Google" id="ProtNLM"/>
    </source>
</evidence>
<dbReference type="Gene3D" id="3.40.50.2300">
    <property type="match status" value="1"/>
</dbReference>
<name>A0A2Z3H402_9BACT</name>
<gene>
    <name evidence="1" type="ORF">C1280_15915</name>
</gene>
<dbReference type="Proteomes" id="UP000245802">
    <property type="component" value="Chromosome"/>
</dbReference>
<dbReference type="AlphaFoldDB" id="A0A2Z3H402"/>
<evidence type="ECO:0000313" key="2">
    <source>
        <dbReference type="Proteomes" id="UP000245802"/>
    </source>
</evidence>
<dbReference type="EMBL" id="CP025958">
    <property type="protein sequence ID" value="AWM38326.1"/>
    <property type="molecule type" value="Genomic_DNA"/>
</dbReference>
<evidence type="ECO:0000313" key="1">
    <source>
        <dbReference type="EMBL" id="AWM38326.1"/>
    </source>
</evidence>
<accession>A0A2Z3H402</accession>
<sequence length="131" mass="13727">MTITSSTRNALTTRTTKRHTKRVVLAGRFAQAAKLTEQLSALGWEVHTLTTGRDIHAAAAATAPHAVLVPEVAGDESGYLACAKLRHTLPNLKVVVVGSERTPKREALAQFVGAGFVAETDGVNGLVAAVS</sequence>
<dbReference type="SUPFAM" id="SSF52172">
    <property type="entry name" value="CheY-like"/>
    <property type="match status" value="1"/>
</dbReference>